<evidence type="ECO:0000313" key="4">
    <source>
        <dbReference type="Proteomes" id="UP000242705"/>
    </source>
</evidence>
<keyword evidence="2" id="KW-0732">Signal</keyword>
<evidence type="ECO:0000256" key="1">
    <source>
        <dbReference type="SAM" id="MobiDB-lite"/>
    </source>
</evidence>
<dbReference type="Proteomes" id="UP000242705">
    <property type="component" value="Unassembled WGS sequence"/>
</dbReference>
<accession>A0A2T2WGE6</accession>
<organism evidence="3 4">
    <name type="scientific">Sulfobacillus thermosulfidooxidans</name>
    <dbReference type="NCBI Taxonomy" id="28034"/>
    <lineage>
        <taxon>Bacteria</taxon>
        <taxon>Bacillati</taxon>
        <taxon>Bacillota</taxon>
        <taxon>Clostridia</taxon>
        <taxon>Eubacteriales</taxon>
        <taxon>Clostridiales Family XVII. Incertae Sedis</taxon>
        <taxon>Sulfobacillus</taxon>
    </lineage>
</organism>
<feature type="signal peptide" evidence="2">
    <location>
        <begin position="1"/>
        <end position="21"/>
    </location>
</feature>
<gene>
    <name evidence="3" type="ORF">C7B47_17390</name>
</gene>
<evidence type="ECO:0000256" key="2">
    <source>
        <dbReference type="SAM" id="SignalP"/>
    </source>
</evidence>
<sequence length="101" mass="10086">MAIWYVKPMIGLIATAGLVGAATAIASAHSLPSQVVPAHKVLVTASTNQTDGIDHGVNDQSGADVQSGPDVQSGLNVQSNVQSVGGGPDNQAAVPGQETDQ</sequence>
<dbReference type="EMBL" id="PXYX01000114">
    <property type="protein sequence ID" value="PSR21290.1"/>
    <property type="molecule type" value="Genomic_DNA"/>
</dbReference>
<feature type="compositionally biased region" description="Polar residues" evidence="1">
    <location>
        <begin position="58"/>
        <end position="83"/>
    </location>
</feature>
<feature type="region of interest" description="Disordered" evidence="1">
    <location>
        <begin position="47"/>
        <end position="101"/>
    </location>
</feature>
<evidence type="ECO:0000313" key="3">
    <source>
        <dbReference type="EMBL" id="PSR21290.1"/>
    </source>
</evidence>
<reference evidence="3 4" key="1">
    <citation type="journal article" date="2014" name="BMC Genomics">
        <title>Comparison of environmental and isolate Sulfobacillus genomes reveals diverse carbon, sulfur, nitrogen, and hydrogen metabolisms.</title>
        <authorList>
            <person name="Justice N.B."/>
            <person name="Norman A."/>
            <person name="Brown C.T."/>
            <person name="Singh A."/>
            <person name="Thomas B.C."/>
            <person name="Banfield J.F."/>
        </authorList>
    </citation>
    <scope>NUCLEOTIDE SEQUENCE [LARGE SCALE GENOMIC DNA]</scope>
    <source>
        <strain evidence="3">AMDSBA5</strain>
    </source>
</reference>
<protein>
    <recommendedName>
        <fullName evidence="5">Secreted protein</fullName>
    </recommendedName>
</protein>
<dbReference type="AlphaFoldDB" id="A0A2T2WGE6"/>
<proteinExistence type="predicted"/>
<comment type="caution">
    <text evidence="3">The sequence shown here is derived from an EMBL/GenBank/DDBJ whole genome shotgun (WGS) entry which is preliminary data.</text>
</comment>
<name>A0A2T2WGE6_SULTH</name>
<evidence type="ECO:0008006" key="5">
    <source>
        <dbReference type="Google" id="ProtNLM"/>
    </source>
</evidence>
<feature type="chain" id="PRO_5039125528" description="Secreted protein" evidence="2">
    <location>
        <begin position="22"/>
        <end position="101"/>
    </location>
</feature>